<dbReference type="AlphaFoldDB" id="A0AAV4SJC8"/>
<organism evidence="1 2">
    <name type="scientific">Caerostris extrusa</name>
    <name type="common">Bark spider</name>
    <name type="synonym">Caerostris bankana</name>
    <dbReference type="NCBI Taxonomy" id="172846"/>
    <lineage>
        <taxon>Eukaryota</taxon>
        <taxon>Metazoa</taxon>
        <taxon>Ecdysozoa</taxon>
        <taxon>Arthropoda</taxon>
        <taxon>Chelicerata</taxon>
        <taxon>Arachnida</taxon>
        <taxon>Araneae</taxon>
        <taxon>Araneomorphae</taxon>
        <taxon>Entelegynae</taxon>
        <taxon>Araneoidea</taxon>
        <taxon>Araneidae</taxon>
        <taxon>Caerostris</taxon>
    </lineage>
</organism>
<dbReference type="EMBL" id="BPLR01009623">
    <property type="protein sequence ID" value="GIY33306.1"/>
    <property type="molecule type" value="Genomic_DNA"/>
</dbReference>
<gene>
    <name evidence="1" type="ORF">CEXT_742061</name>
</gene>
<protein>
    <submittedName>
        <fullName evidence="1">Uncharacterized protein</fullName>
    </submittedName>
</protein>
<comment type="caution">
    <text evidence="1">The sequence shown here is derived from an EMBL/GenBank/DDBJ whole genome shotgun (WGS) entry which is preliminary data.</text>
</comment>
<reference evidence="1 2" key="1">
    <citation type="submission" date="2021-06" db="EMBL/GenBank/DDBJ databases">
        <title>Caerostris extrusa draft genome.</title>
        <authorList>
            <person name="Kono N."/>
            <person name="Arakawa K."/>
        </authorList>
    </citation>
    <scope>NUCLEOTIDE SEQUENCE [LARGE SCALE GENOMIC DNA]</scope>
</reference>
<accession>A0AAV4SJC8</accession>
<dbReference type="Proteomes" id="UP001054945">
    <property type="component" value="Unassembled WGS sequence"/>
</dbReference>
<proteinExistence type="predicted"/>
<keyword evidence="2" id="KW-1185">Reference proteome</keyword>
<evidence type="ECO:0000313" key="1">
    <source>
        <dbReference type="EMBL" id="GIY33306.1"/>
    </source>
</evidence>
<name>A0AAV4SJC8_CAEEX</name>
<evidence type="ECO:0000313" key="2">
    <source>
        <dbReference type="Proteomes" id="UP001054945"/>
    </source>
</evidence>
<sequence length="115" mass="12429">MNDHRSNVQSVHHAACTPTEACHALLTGWSLVCLRHKALTNCRDSSFDRDQPISTLAQPGSCQALSGGAYAPHSTTTPHPGRALSVEYDSLQYCGLDGCVDHALSCSRHPDQMRV</sequence>